<protein>
    <submittedName>
        <fullName evidence="12">Phospho-sugar mutase</fullName>
    </submittedName>
</protein>
<dbReference type="InterPro" id="IPR005846">
    <property type="entry name" value="A-D-PHexomutase_a/b/a-III"/>
</dbReference>
<keyword evidence="13" id="KW-1185">Reference proteome</keyword>
<dbReference type="Pfam" id="PF02879">
    <property type="entry name" value="PGM_PMM_II"/>
    <property type="match status" value="1"/>
</dbReference>
<evidence type="ECO:0000313" key="13">
    <source>
        <dbReference type="Proteomes" id="UP001500683"/>
    </source>
</evidence>
<dbReference type="Pfam" id="PF02880">
    <property type="entry name" value="PGM_PMM_III"/>
    <property type="match status" value="1"/>
</dbReference>
<dbReference type="PRINTS" id="PR00509">
    <property type="entry name" value="PGMPMM"/>
</dbReference>
<proteinExistence type="inferred from homology"/>
<evidence type="ECO:0000313" key="12">
    <source>
        <dbReference type="EMBL" id="GAA4064925.1"/>
    </source>
</evidence>
<dbReference type="Gene3D" id="3.30.310.50">
    <property type="entry name" value="Alpha-D-phosphohexomutase, C-terminal domain"/>
    <property type="match status" value="1"/>
</dbReference>
<keyword evidence="5 7" id="KW-0460">Magnesium</keyword>
<keyword evidence="6" id="KW-0413">Isomerase</keyword>
<keyword evidence="4 7" id="KW-0479">Metal-binding</keyword>
<evidence type="ECO:0000256" key="4">
    <source>
        <dbReference type="ARBA" id="ARBA00022723"/>
    </source>
</evidence>
<feature type="domain" description="Alpha-D-phosphohexomutase alpha/beta/alpha" evidence="11">
    <location>
        <begin position="315"/>
        <end position="427"/>
    </location>
</feature>
<keyword evidence="3" id="KW-0597">Phosphoprotein</keyword>
<dbReference type="InterPro" id="IPR005844">
    <property type="entry name" value="A-D-PHexomutase_a/b/a-I"/>
</dbReference>
<comment type="caution">
    <text evidence="12">The sequence shown here is derived from an EMBL/GenBank/DDBJ whole genome shotgun (WGS) entry which is preliminary data.</text>
</comment>
<evidence type="ECO:0000259" key="9">
    <source>
        <dbReference type="Pfam" id="PF02878"/>
    </source>
</evidence>
<evidence type="ECO:0000256" key="1">
    <source>
        <dbReference type="ARBA" id="ARBA00001946"/>
    </source>
</evidence>
<reference evidence="13" key="1">
    <citation type="journal article" date="2019" name="Int. J. Syst. Evol. Microbiol.">
        <title>The Global Catalogue of Microorganisms (GCM) 10K type strain sequencing project: providing services to taxonomists for standard genome sequencing and annotation.</title>
        <authorList>
            <consortium name="The Broad Institute Genomics Platform"/>
            <consortium name="The Broad Institute Genome Sequencing Center for Infectious Disease"/>
            <person name="Wu L."/>
            <person name="Ma J."/>
        </authorList>
    </citation>
    <scope>NUCLEOTIDE SEQUENCE [LARGE SCALE GENOMIC DNA]</scope>
    <source>
        <strain evidence="13">JCM 16702</strain>
    </source>
</reference>
<dbReference type="InterPro" id="IPR005841">
    <property type="entry name" value="Alpha-D-phosphohexomutase_SF"/>
</dbReference>
<dbReference type="Gene3D" id="3.40.120.10">
    <property type="entry name" value="Alpha-D-Glucose-1,6-Bisphosphate, subunit A, domain 3"/>
    <property type="match status" value="3"/>
</dbReference>
<dbReference type="CDD" id="cd05799">
    <property type="entry name" value="PGM2"/>
    <property type="match status" value="1"/>
</dbReference>
<dbReference type="PROSITE" id="PS00710">
    <property type="entry name" value="PGM_PMM"/>
    <property type="match status" value="1"/>
</dbReference>
<dbReference type="SUPFAM" id="SSF53738">
    <property type="entry name" value="Phosphoglucomutase, first 3 domains"/>
    <property type="match status" value="3"/>
</dbReference>
<dbReference type="InterPro" id="IPR016055">
    <property type="entry name" value="A-D-PHexomutase_a/b/a-I/II/III"/>
</dbReference>
<evidence type="ECO:0000256" key="2">
    <source>
        <dbReference type="ARBA" id="ARBA00010231"/>
    </source>
</evidence>
<evidence type="ECO:0000259" key="11">
    <source>
        <dbReference type="Pfam" id="PF02880"/>
    </source>
</evidence>
<dbReference type="InterPro" id="IPR036900">
    <property type="entry name" value="A-D-PHexomutase_C_sf"/>
</dbReference>
<dbReference type="InterPro" id="IPR005843">
    <property type="entry name" value="A-D-PHexomutase_C"/>
</dbReference>
<comment type="cofactor">
    <cofactor evidence="1">
        <name>Mg(2+)</name>
        <dbReference type="ChEBI" id="CHEBI:18420"/>
    </cofactor>
</comment>
<evidence type="ECO:0000256" key="7">
    <source>
        <dbReference type="RuleBase" id="RU004326"/>
    </source>
</evidence>
<organism evidence="12 13">
    <name type="scientific">Actinomadura miaoliensis</name>
    <dbReference type="NCBI Taxonomy" id="430685"/>
    <lineage>
        <taxon>Bacteria</taxon>
        <taxon>Bacillati</taxon>
        <taxon>Actinomycetota</taxon>
        <taxon>Actinomycetes</taxon>
        <taxon>Streptosporangiales</taxon>
        <taxon>Thermomonosporaceae</taxon>
        <taxon>Actinomadura</taxon>
    </lineage>
</organism>
<dbReference type="SUPFAM" id="SSF55957">
    <property type="entry name" value="Phosphoglucomutase, C-terminal domain"/>
    <property type="match status" value="1"/>
</dbReference>
<feature type="domain" description="Alpha-D-phosphohexomutase alpha/beta/alpha" evidence="9">
    <location>
        <begin position="44"/>
        <end position="182"/>
    </location>
</feature>
<evidence type="ECO:0000259" key="8">
    <source>
        <dbReference type="Pfam" id="PF00408"/>
    </source>
</evidence>
<dbReference type="RefSeq" id="WP_344943780.1">
    <property type="nucleotide sequence ID" value="NZ_BAAAZG010000007.1"/>
</dbReference>
<dbReference type="Pfam" id="PF02878">
    <property type="entry name" value="PGM_PMM_I"/>
    <property type="match status" value="1"/>
</dbReference>
<evidence type="ECO:0000256" key="5">
    <source>
        <dbReference type="ARBA" id="ARBA00022842"/>
    </source>
</evidence>
<dbReference type="PANTHER" id="PTHR45745">
    <property type="entry name" value="PHOSPHOMANNOMUTASE 45A"/>
    <property type="match status" value="1"/>
</dbReference>
<feature type="domain" description="Alpha-D-phosphohexomutase C-terminal" evidence="8">
    <location>
        <begin position="447"/>
        <end position="518"/>
    </location>
</feature>
<feature type="domain" description="Alpha-D-phosphohexomutase alpha/beta/alpha" evidence="10">
    <location>
        <begin position="216"/>
        <end position="303"/>
    </location>
</feature>
<evidence type="ECO:0000256" key="6">
    <source>
        <dbReference type="ARBA" id="ARBA00023235"/>
    </source>
</evidence>
<dbReference type="InterPro" id="IPR005845">
    <property type="entry name" value="A-D-PHexomutase_a/b/a-II"/>
</dbReference>
<dbReference type="PANTHER" id="PTHR45745:SF1">
    <property type="entry name" value="PHOSPHOGLUCOMUTASE 2B-RELATED"/>
    <property type="match status" value="1"/>
</dbReference>
<sequence>MSDYRGRAEDWLAQDPDPATRDELRAILDAGDEAALADRFGARLEFGTAGLRGELGAGPNRMNRVTVMRAAAGIAARLLQDPPPDDEGAGVVIGYDARHGSERFALDSAAVLTGAGLRVWLLPRPLPTPVLAFAVRHLGAAAGIMVTASHNPPRDNGYKVYWGDGVQITPPVDAQISAAIDAVGRVDELPLGEGWTVLGDEIVEAYLHALSHLPLGDARDVSVAYTPLHGVGRDVLERAFAWTGFPAPAVVPEQAEPDPDFPTVAFPNPEEPGVMDLVVGLAASSGADLVIANDPDADRCAVAVPGRDGGWRTLTGDEIGGLLAEHVLRHTTGRDRLVVTTIVSSSLLGALAREHGVRFAETLTGFKWIMKAERPGDRLVYGYEEALGYSAGGDDGVVVLDKDGIGAALTVAALAAEAGRDGRTLLDLLDDQARRHGVHATAPLTIRVTDLDLIGEAMARLRAAPPSRLGGRDVEAVDDLSDGAGGLPPTDALRFRLASARVVVRPSGTEPKLKCYLQVVHPVGDGEDVDAVRARAAADLDRLRDDLASAIGLS</sequence>
<dbReference type="InterPro" id="IPR016066">
    <property type="entry name" value="A-D-PHexomutase_CS"/>
</dbReference>
<comment type="similarity">
    <text evidence="2 7">Belongs to the phosphohexose mutase family.</text>
</comment>
<evidence type="ECO:0000256" key="3">
    <source>
        <dbReference type="ARBA" id="ARBA00022553"/>
    </source>
</evidence>
<name>A0ABP7VDF5_9ACTN</name>
<gene>
    <name evidence="12" type="ORF">GCM10022214_18680</name>
</gene>
<dbReference type="EMBL" id="BAAAZG010000007">
    <property type="protein sequence ID" value="GAA4064925.1"/>
    <property type="molecule type" value="Genomic_DNA"/>
</dbReference>
<accession>A0ABP7VDF5</accession>
<evidence type="ECO:0000259" key="10">
    <source>
        <dbReference type="Pfam" id="PF02879"/>
    </source>
</evidence>
<dbReference type="Pfam" id="PF00408">
    <property type="entry name" value="PGM_PMM_IV"/>
    <property type="match status" value="1"/>
</dbReference>
<dbReference type="Proteomes" id="UP001500683">
    <property type="component" value="Unassembled WGS sequence"/>
</dbReference>